<keyword evidence="7" id="KW-1185">Reference proteome</keyword>
<dbReference type="InterPro" id="IPR023213">
    <property type="entry name" value="CAT-like_dom_sf"/>
</dbReference>
<proteinExistence type="predicted"/>
<dbReference type="Pfam" id="PF00198">
    <property type="entry name" value="2-oxoacid_dh"/>
    <property type="match status" value="2"/>
</dbReference>
<accession>A0AAU9JVW6</accession>
<dbReference type="InterPro" id="IPR001078">
    <property type="entry name" value="2-oxoacid_DH_actylTfrase"/>
</dbReference>
<evidence type="ECO:0000259" key="5">
    <source>
        <dbReference type="Pfam" id="PF00198"/>
    </source>
</evidence>
<evidence type="ECO:0000256" key="1">
    <source>
        <dbReference type="ARBA" id="ARBA00001938"/>
    </source>
</evidence>
<comment type="cofactor">
    <cofactor evidence="1">
        <name>(R)-lipoate</name>
        <dbReference type="ChEBI" id="CHEBI:83088"/>
    </cofactor>
</comment>
<reference evidence="6" key="1">
    <citation type="submission" date="2021-09" db="EMBL/GenBank/DDBJ databases">
        <authorList>
            <consortium name="AG Swart"/>
            <person name="Singh M."/>
            <person name="Singh A."/>
            <person name="Seah K."/>
            <person name="Emmerich C."/>
        </authorList>
    </citation>
    <scope>NUCLEOTIDE SEQUENCE</scope>
    <source>
        <strain evidence="6">ATCC30299</strain>
    </source>
</reference>
<protein>
    <recommendedName>
        <fullName evidence="5">2-oxoacid dehydrogenase acyltransferase catalytic domain-containing protein</fullName>
    </recommendedName>
</protein>
<dbReference type="PANTHER" id="PTHR43178:SF5">
    <property type="entry name" value="LIPOAMIDE ACYLTRANSFERASE COMPONENT OF BRANCHED-CHAIN ALPHA-KETO ACID DEHYDROGENASE COMPLEX, MITOCHONDRIAL"/>
    <property type="match status" value="1"/>
</dbReference>
<dbReference type="EMBL" id="CAJZBQ010000048">
    <property type="protein sequence ID" value="CAG9329665.1"/>
    <property type="molecule type" value="Genomic_DNA"/>
</dbReference>
<keyword evidence="4" id="KW-0472">Membrane</keyword>
<keyword evidence="3" id="KW-0012">Acyltransferase</keyword>
<organism evidence="6 7">
    <name type="scientific">Blepharisma stoltei</name>
    <dbReference type="NCBI Taxonomy" id="1481888"/>
    <lineage>
        <taxon>Eukaryota</taxon>
        <taxon>Sar</taxon>
        <taxon>Alveolata</taxon>
        <taxon>Ciliophora</taxon>
        <taxon>Postciliodesmatophora</taxon>
        <taxon>Heterotrichea</taxon>
        <taxon>Heterotrichida</taxon>
        <taxon>Blepharismidae</taxon>
        <taxon>Blepharisma</taxon>
    </lineage>
</organism>
<keyword evidence="4" id="KW-0812">Transmembrane</keyword>
<keyword evidence="4" id="KW-1133">Transmembrane helix</keyword>
<feature type="transmembrane region" description="Helical" evidence="4">
    <location>
        <begin position="26"/>
        <end position="47"/>
    </location>
</feature>
<evidence type="ECO:0000313" key="7">
    <source>
        <dbReference type="Proteomes" id="UP001162131"/>
    </source>
</evidence>
<dbReference type="Proteomes" id="UP001162131">
    <property type="component" value="Unassembled WGS sequence"/>
</dbReference>
<dbReference type="InterPro" id="IPR050743">
    <property type="entry name" value="2-oxoacid_DH_E2_comp"/>
</dbReference>
<gene>
    <name evidence="6" type="ORF">BSTOLATCC_MIC49288</name>
</gene>
<feature type="domain" description="2-oxoacid dehydrogenase acyltransferase catalytic" evidence="5">
    <location>
        <begin position="67"/>
        <end position="175"/>
    </location>
</feature>
<dbReference type="GO" id="GO:0005737">
    <property type="term" value="C:cytoplasm"/>
    <property type="evidence" value="ECO:0007669"/>
    <property type="project" value="TreeGrafter"/>
</dbReference>
<feature type="domain" description="2-oxoacid dehydrogenase acyltransferase catalytic" evidence="5">
    <location>
        <begin position="248"/>
        <end position="301"/>
    </location>
</feature>
<dbReference type="GO" id="GO:0031405">
    <property type="term" value="F:lipoic acid binding"/>
    <property type="evidence" value="ECO:0007669"/>
    <property type="project" value="TreeGrafter"/>
</dbReference>
<evidence type="ECO:0000256" key="4">
    <source>
        <dbReference type="SAM" id="Phobius"/>
    </source>
</evidence>
<dbReference type="PANTHER" id="PTHR43178">
    <property type="entry name" value="DIHYDROLIPOAMIDE ACETYLTRANSFERASE COMPONENT OF PYRUVATE DEHYDROGENASE COMPLEX"/>
    <property type="match status" value="1"/>
</dbReference>
<evidence type="ECO:0000313" key="6">
    <source>
        <dbReference type="EMBL" id="CAG9329665.1"/>
    </source>
</evidence>
<evidence type="ECO:0000256" key="2">
    <source>
        <dbReference type="ARBA" id="ARBA00022679"/>
    </source>
</evidence>
<dbReference type="AlphaFoldDB" id="A0AAU9JVW6"/>
<dbReference type="GO" id="GO:0016407">
    <property type="term" value="F:acetyltransferase activity"/>
    <property type="evidence" value="ECO:0007669"/>
    <property type="project" value="TreeGrafter"/>
</dbReference>
<dbReference type="SUPFAM" id="SSF52777">
    <property type="entry name" value="CoA-dependent acyltransferases"/>
    <property type="match status" value="1"/>
</dbReference>
<comment type="caution">
    <text evidence="6">The sequence shown here is derived from an EMBL/GenBank/DDBJ whole genome shotgun (WGS) entry which is preliminary data.</text>
</comment>
<keyword evidence="2" id="KW-0808">Transferase</keyword>
<name>A0AAU9JVW6_9CILI</name>
<dbReference type="Gene3D" id="3.30.559.10">
    <property type="entry name" value="Chloramphenicol acetyltransferase-like domain"/>
    <property type="match status" value="2"/>
</dbReference>
<evidence type="ECO:0000256" key="3">
    <source>
        <dbReference type="ARBA" id="ARBA00023315"/>
    </source>
</evidence>
<sequence length="305" mass="33933">MNALAVCGILSAVIYALLFNFTLVKIFLIFGGLYGVCSWIFVGLSASKYNNARRKIMICTWSDPVGPEIYGCIKMNFENAAKFLNELQEKTGKHITYVHLVLKTIGEMLKEFPDLNGRLTQGCYAPNSSIDVSFMVPVDERNISYPICIKSIDQKNLAEISEEVEKGVKEAQNKKEIALLKYVPTCFRGVLCEIRAWLTVSLGLHIPFLGSLSYPSGHCLVSDISYTELDTIYLPFTPSLRSPVSFVINSVKPEPCVINGAPAVQSFLTLTGTIDHRYLDGVRAAKAQNKIKEILENPANFFKLD</sequence>